<dbReference type="PANTHER" id="PTHR17008:SF1">
    <property type="entry name" value="MEIOSIS EXPRESSED GENE 1 PROTEIN HOMOLOG"/>
    <property type="match status" value="1"/>
</dbReference>
<dbReference type="Proteomes" id="UP001152795">
    <property type="component" value="Unassembled WGS sequence"/>
</dbReference>
<evidence type="ECO:0000313" key="3">
    <source>
        <dbReference type="Proteomes" id="UP001152795"/>
    </source>
</evidence>
<sequence length="84" mass="10130">MDAPKSVSRPKRWSAEVEDAYRFQLAGYRDETEYTHVQKVEEVDRWPPNGYVKKLKRRDGSFYYFNRGRECSDSDVHRTKIYAY</sequence>
<organism evidence="2 3">
    <name type="scientific">Paramuricea clavata</name>
    <name type="common">Red gorgonian</name>
    <name type="synonym">Violescent sea-whip</name>
    <dbReference type="NCBI Taxonomy" id="317549"/>
    <lineage>
        <taxon>Eukaryota</taxon>
        <taxon>Metazoa</taxon>
        <taxon>Cnidaria</taxon>
        <taxon>Anthozoa</taxon>
        <taxon>Octocorallia</taxon>
        <taxon>Malacalcyonacea</taxon>
        <taxon>Plexauridae</taxon>
        <taxon>Paramuricea</taxon>
    </lineage>
</organism>
<dbReference type="OrthoDB" id="10023051at2759"/>
<evidence type="ECO:0000313" key="2">
    <source>
        <dbReference type="EMBL" id="CAB4010288.1"/>
    </source>
</evidence>
<dbReference type="Pfam" id="PF15163">
    <property type="entry name" value="Meiosis_expr"/>
    <property type="match status" value="1"/>
</dbReference>
<dbReference type="EMBL" id="CACRXK020006738">
    <property type="protein sequence ID" value="CAB4010288.1"/>
    <property type="molecule type" value="Genomic_DNA"/>
</dbReference>
<comment type="similarity">
    <text evidence="1">Belongs to the MEIG1 family.</text>
</comment>
<name>A0A7D9IPI1_PARCT</name>
<dbReference type="GO" id="GO:0005634">
    <property type="term" value="C:nucleus"/>
    <property type="evidence" value="ECO:0007669"/>
    <property type="project" value="InterPro"/>
</dbReference>
<dbReference type="PANTHER" id="PTHR17008">
    <property type="entry name" value="MEIOSIS-EXPRESSED GENE 1 PROTEIN"/>
    <property type="match status" value="1"/>
</dbReference>
<keyword evidence="3" id="KW-1185">Reference proteome</keyword>
<gene>
    <name evidence="2" type="ORF">PACLA_8A012934</name>
</gene>
<dbReference type="AlphaFoldDB" id="A0A7D9IPI1"/>
<proteinExistence type="inferred from homology"/>
<protein>
    <submittedName>
        <fullName evidence="2">Meiosis expressed gene 1 homolog</fullName>
    </submittedName>
</protein>
<comment type="caution">
    <text evidence="2">The sequence shown here is derived from an EMBL/GenBank/DDBJ whole genome shotgun (WGS) entry which is preliminary data.</text>
</comment>
<evidence type="ECO:0000256" key="1">
    <source>
        <dbReference type="ARBA" id="ARBA00008514"/>
    </source>
</evidence>
<accession>A0A7D9IPI1</accession>
<reference evidence="2" key="1">
    <citation type="submission" date="2020-04" db="EMBL/GenBank/DDBJ databases">
        <authorList>
            <person name="Alioto T."/>
            <person name="Alioto T."/>
            <person name="Gomez Garrido J."/>
        </authorList>
    </citation>
    <scope>NUCLEOTIDE SEQUENCE</scope>
    <source>
        <strain evidence="2">A484AB</strain>
    </source>
</reference>
<dbReference type="InterPro" id="IPR020186">
    <property type="entry name" value="Meiosis-expressed_gene_1"/>
</dbReference>